<dbReference type="Gene3D" id="3.40.50.1980">
    <property type="entry name" value="Nitrogenase molybdenum iron protein domain"/>
    <property type="match status" value="2"/>
</dbReference>
<protein>
    <submittedName>
        <fullName evidence="4">Zinc ABC transporter substrate-binding protein</fullName>
    </submittedName>
</protein>
<dbReference type="GO" id="GO:0046872">
    <property type="term" value="F:metal ion binding"/>
    <property type="evidence" value="ECO:0007669"/>
    <property type="project" value="InterPro"/>
</dbReference>
<dbReference type="PANTHER" id="PTHR42953">
    <property type="entry name" value="HIGH-AFFINITY ZINC UPTAKE SYSTEM PROTEIN ZNUA-RELATED"/>
    <property type="match status" value="1"/>
</dbReference>
<keyword evidence="3" id="KW-0732">Signal</keyword>
<evidence type="ECO:0000313" key="5">
    <source>
        <dbReference type="Proteomes" id="UP000650524"/>
    </source>
</evidence>
<reference evidence="4 5" key="1">
    <citation type="submission" date="2020-08" db="EMBL/GenBank/DDBJ databases">
        <title>Bridging the membrane lipid divide: bacteria of the FCB group superphylum have the potential to synthesize archaeal ether lipids.</title>
        <authorList>
            <person name="Villanueva L."/>
            <person name="Von Meijenfeldt F.A.B."/>
            <person name="Westbye A.B."/>
            <person name="Yadav S."/>
            <person name="Hopmans E.C."/>
            <person name="Dutilh B.E."/>
            <person name="Sinninghe Damste J.S."/>
        </authorList>
    </citation>
    <scope>NUCLEOTIDE SEQUENCE [LARGE SCALE GENOMIC DNA]</scope>
    <source>
        <strain evidence="4">NIOZ-UU27</strain>
    </source>
</reference>
<evidence type="ECO:0000256" key="1">
    <source>
        <dbReference type="ARBA" id="ARBA00011028"/>
    </source>
</evidence>
<dbReference type="AlphaFoldDB" id="A0A8J6MYK3"/>
<dbReference type="InterPro" id="IPR050492">
    <property type="entry name" value="Bact_metal-bind_prot9"/>
</dbReference>
<dbReference type="SUPFAM" id="SSF53807">
    <property type="entry name" value="Helical backbone' metal receptor"/>
    <property type="match status" value="1"/>
</dbReference>
<dbReference type="Pfam" id="PF01297">
    <property type="entry name" value="ZnuA"/>
    <property type="match status" value="1"/>
</dbReference>
<comment type="similarity">
    <text evidence="1">Belongs to the bacterial solute-binding protein 9 family.</text>
</comment>
<name>A0A8J6MYK3_9DELT</name>
<evidence type="ECO:0000256" key="2">
    <source>
        <dbReference type="ARBA" id="ARBA00022448"/>
    </source>
</evidence>
<dbReference type="GO" id="GO:0030001">
    <property type="term" value="P:metal ion transport"/>
    <property type="evidence" value="ECO:0007669"/>
    <property type="project" value="InterPro"/>
</dbReference>
<dbReference type="PANTHER" id="PTHR42953:SF3">
    <property type="entry name" value="HIGH-AFFINITY ZINC UPTAKE SYSTEM PROTEIN ZNUA"/>
    <property type="match status" value="1"/>
</dbReference>
<organism evidence="4 5">
    <name type="scientific">Candidatus Desulfacyla euxinica</name>
    <dbReference type="NCBI Taxonomy" id="2841693"/>
    <lineage>
        <taxon>Bacteria</taxon>
        <taxon>Deltaproteobacteria</taxon>
        <taxon>Candidatus Desulfacyla</taxon>
    </lineage>
</organism>
<accession>A0A8J6MYK3</accession>
<evidence type="ECO:0000256" key="3">
    <source>
        <dbReference type="ARBA" id="ARBA00022729"/>
    </source>
</evidence>
<gene>
    <name evidence="4" type="ORF">H8E19_06450</name>
</gene>
<dbReference type="InterPro" id="IPR006127">
    <property type="entry name" value="ZnuA-like"/>
</dbReference>
<dbReference type="EMBL" id="JACNJD010000182">
    <property type="protein sequence ID" value="MBC8177030.1"/>
    <property type="molecule type" value="Genomic_DNA"/>
</dbReference>
<sequence length="302" mass="34125">MKKRPRIFALTIILLFLLGISFLSPASAENRMKVTVSILPQKYFVQKIGGDLVDISVMVLPGSSPATYEPKPKQMVKLTESKIYFAIGVSFEKVWLKKFASANPEMRIIATQNGIERIPMKRPLHDDKERNHGKTVTHAGSKDPHIWLSPPLVMLQARNIFNALVRVNPTGRKAYEANYKRFMTELVELDLKISDLFGDTDQGTRFMVYHPAWGYFAKAYDLIQIPVEIEGKKPTPKGLQQLIRSAKRDGIKVVFVQPQFSTKSAQTIAKAIGGRVIFANPLAFDWAKNLLLVARQFKDVLK</sequence>
<dbReference type="Proteomes" id="UP000650524">
    <property type="component" value="Unassembled WGS sequence"/>
</dbReference>
<comment type="caution">
    <text evidence="4">The sequence shown here is derived from an EMBL/GenBank/DDBJ whole genome shotgun (WGS) entry which is preliminary data.</text>
</comment>
<proteinExistence type="inferred from homology"/>
<evidence type="ECO:0000313" key="4">
    <source>
        <dbReference type="EMBL" id="MBC8177030.1"/>
    </source>
</evidence>
<keyword evidence="2" id="KW-0813">Transport</keyword>